<comment type="caution">
    <text evidence="2">The sequence shown here is derived from an EMBL/GenBank/DDBJ whole genome shotgun (WGS) entry which is preliminary data.</text>
</comment>
<dbReference type="AlphaFoldDB" id="T1AUP8"/>
<accession>T1AUP8</accession>
<feature type="transmembrane region" description="Helical" evidence="1">
    <location>
        <begin position="223"/>
        <end position="243"/>
    </location>
</feature>
<feature type="non-terminal residue" evidence="2">
    <location>
        <position position="258"/>
    </location>
</feature>
<keyword evidence="1" id="KW-1133">Transmembrane helix</keyword>
<dbReference type="EMBL" id="AUZY01004922">
    <property type="protein sequence ID" value="EQD61217.1"/>
    <property type="molecule type" value="Genomic_DNA"/>
</dbReference>
<protein>
    <submittedName>
        <fullName evidence="2">Uncharacterized protein</fullName>
    </submittedName>
</protein>
<evidence type="ECO:0000313" key="2">
    <source>
        <dbReference type="EMBL" id="EQD61217.1"/>
    </source>
</evidence>
<reference evidence="2" key="1">
    <citation type="submission" date="2013-08" db="EMBL/GenBank/DDBJ databases">
        <authorList>
            <person name="Mendez C."/>
            <person name="Richter M."/>
            <person name="Ferrer M."/>
            <person name="Sanchez J."/>
        </authorList>
    </citation>
    <scope>NUCLEOTIDE SEQUENCE</scope>
</reference>
<evidence type="ECO:0000256" key="1">
    <source>
        <dbReference type="SAM" id="Phobius"/>
    </source>
</evidence>
<dbReference type="InterPro" id="IPR015915">
    <property type="entry name" value="Kelch-typ_b-propeller"/>
</dbReference>
<keyword evidence="1" id="KW-0812">Transmembrane</keyword>
<dbReference type="Gene3D" id="2.120.10.80">
    <property type="entry name" value="Kelch-type beta propeller"/>
    <property type="match status" value="1"/>
</dbReference>
<dbReference type="SUPFAM" id="SSF117281">
    <property type="entry name" value="Kelch motif"/>
    <property type="match status" value="1"/>
</dbReference>
<gene>
    <name evidence="2" type="ORF">B1B_07709</name>
</gene>
<proteinExistence type="predicted"/>
<feature type="transmembrane region" description="Helical" evidence="1">
    <location>
        <begin position="200"/>
        <end position="217"/>
    </location>
</feature>
<sequence>DQAVVLFGGNDGPNRLADTWIFARDAWTNVTALGAQPPARWGMAMTYDSEDGYVLLVNGCNNGNFLHDVWEFSGTAWRALSTSNPPPATCGSALVDDPGAGYVLFYSGDTSGGPLTSTAVYAHGSWTLLINPPSSTISAVTTLLVAAFFIVLIGLFAWIARRARRKQFAALADGFPFPPGSPVTWIETPRQTGRGFGRMAFPRILMVVVLLPVVFLIGYSINLLAGIVIAITYGLLMIGFIAAGSTETIPKSIGITPN</sequence>
<reference evidence="2" key="2">
    <citation type="journal article" date="2014" name="ISME J.">
        <title>Microbial stratification in low pH oxic and suboxic macroscopic growths along an acid mine drainage.</title>
        <authorList>
            <person name="Mendez-Garcia C."/>
            <person name="Mesa V."/>
            <person name="Sprenger R.R."/>
            <person name="Richter M."/>
            <person name="Diez M.S."/>
            <person name="Solano J."/>
            <person name="Bargiela R."/>
            <person name="Golyshina O.V."/>
            <person name="Manteca A."/>
            <person name="Ramos J.L."/>
            <person name="Gallego J.R."/>
            <person name="Llorente I."/>
            <person name="Martins Dos Santos V.A."/>
            <person name="Jensen O.N."/>
            <person name="Pelaez A.I."/>
            <person name="Sanchez J."/>
            <person name="Ferrer M."/>
        </authorList>
    </citation>
    <scope>NUCLEOTIDE SEQUENCE</scope>
</reference>
<organism evidence="2">
    <name type="scientific">mine drainage metagenome</name>
    <dbReference type="NCBI Taxonomy" id="410659"/>
    <lineage>
        <taxon>unclassified sequences</taxon>
        <taxon>metagenomes</taxon>
        <taxon>ecological metagenomes</taxon>
    </lineage>
</organism>
<name>T1AUP8_9ZZZZ</name>
<keyword evidence="1" id="KW-0472">Membrane</keyword>
<feature type="transmembrane region" description="Helical" evidence="1">
    <location>
        <begin position="137"/>
        <end position="159"/>
    </location>
</feature>
<feature type="non-terminal residue" evidence="2">
    <location>
        <position position="1"/>
    </location>
</feature>